<dbReference type="GO" id="GO:0005849">
    <property type="term" value="C:mRNA cleavage factor complex"/>
    <property type="evidence" value="ECO:0007669"/>
    <property type="project" value="TreeGrafter"/>
</dbReference>
<feature type="region of interest" description="Disordered" evidence="3">
    <location>
        <begin position="211"/>
        <end position="231"/>
    </location>
</feature>
<keyword evidence="2" id="KW-0862">Zinc</keyword>
<dbReference type="EMBL" id="CAMAPE010000038">
    <property type="protein sequence ID" value="CAH9099420.1"/>
    <property type="molecule type" value="Genomic_DNA"/>
</dbReference>
<dbReference type="Pfam" id="PF04818">
    <property type="entry name" value="CID"/>
    <property type="match status" value="1"/>
</dbReference>
<feature type="compositionally biased region" description="Polar residues" evidence="3">
    <location>
        <begin position="211"/>
        <end position="227"/>
    </location>
</feature>
<keyword evidence="2" id="KW-0863">Zinc-finger</keyword>
<dbReference type="GO" id="GO:0006369">
    <property type="term" value="P:termination of RNA polymerase II transcription"/>
    <property type="evidence" value="ECO:0007669"/>
    <property type="project" value="InterPro"/>
</dbReference>
<dbReference type="PANTHER" id="PTHR15921:SF3">
    <property type="entry name" value="PRE-MRNA CLEAVAGE COMPLEX 2 PROTEIN PCF11"/>
    <property type="match status" value="1"/>
</dbReference>
<dbReference type="InterPro" id="IPR013087">
    <property type="entry name" value="Znf_C2H2_type"/>
</dbReference>
<gene>
    <name evidence="6" type="ORF">CEURO_LOCUS14476</name>
</gene>
<dbReference type="InterPro" id="IPR006569">
    <property type="entry name" value="CID_dom"/>
</dbReference>
<evidence type="ECO:0000259" key="5">
    <source>
        <dbReference type="PROSITE" id="PS51391"/>
    </source>
</evidence>
<dbReference type="Pfam" id="PF23228">
    <property type="entry name" value="zf_PCFS4"/>
    <property type="match status" value="1"/>
</dbReference>
<dbReference type="Gene3D" id="1.25.40.90">
    <property type="match status" value="1"/>
</dbReference>
<dbReference type="OrthoDB" id="2129491at2759"/>
<dbReference type="GO" id="GO:0008270">
    <property type="term" value="F:zinc ion binding"/>
    <property type="evidence" value="ECO:0007669"/>
    <property type="project" value="UniProtKB-KW"/>
</dbReference>
<feature type="region of interest" description="Disordered" evidence="3">
    <location>
        <begin position="385"/>
        <end position="407"/>
    </location>
</feature>
<feature type="domain" description="C2H2-type" evidence="4">
    <location>
        <begin position="905"/>
        <end position="932"/>
    </location>
</feature>
<dbReference type="Proteomes" id="UP001152484">
    <property type="component" value="Unassembled WGS sequence"/>
</dbReference>
<dbReference type="SMART" id="SM00582">
    <property type="entry name" value="RPR"/>
    <property type="match status" value="1"/>
</dbReference>
<dbReference type="InterPro" id="IPR047415">
    <property type="entry name" value="Pcf11_CID"/>
</dbReference>
<dbReference type="InterPro" id="IPR045154">
    <property type="entry name" value="PCF11-like"/>
</dbReference>
<proteinExistence type="predicted"/>
<keyword evidence="7" id="KW-1185">Reference proteome</keyword>
<feature type="compositionally biased region" description="Low complexity" evidence="3">
    <location>
        <begin position="625"/>
        <end position="639"/>
    </location>
</feature>
<comment type="caution">
    <text evidence="6">The sequence shown here is derived from an EMBL/GenBank/DDBJ whole genome shotgun (WGS) entry which is preliminary data.</text>
</comment>
<reference evidence="6" key="1">
    <citation type="submission" date="2022-07" db="EMBL/GenBank/DDBJ databases">
        <authorList>
            <person name="Macas J."/>
            <person name="Novak P."/>
            <person name="Neumann P."/>
        </authorList>
    </citation>
    <scope>NUCLEOTIDE SEQUENCE</scope>
</reference>
<feature type="region of interest" description="Disordered" evidence="3">
    <location>
        <begin position="1"/>
        <end position="48"/>
    </location>
</feature>
<keyword evidence="1" id="KW-0507">mRNA processing</keyword>
<protein>
    <recommendedName>
        <fullName evidence="8">CID domain-containing protein</fullName>
    </recommendedName>
</protein>
<feature type="compositionally biased region" description="Basic and acidic residues" evidence="3">
    <location>
        <begin position="8"/>
        <end position="30"/>
    </location>
</feature>
<feature type="compositionally biased region" description="Polar residues" evidence="3">
    <location>
        <begin position="31"/>
        <end position="41"/>
    </location>
</feature>
<evidence type="ECO:0000256" key="3">
    <source>
        <dbReference type="SAM" id="MobiDB-lite"/>
    </source>
</evidence>
<dbReference type="PANTHER" id="PTHR15921">
    <property type="entry name" value="PRE-MRNA CLEAVAGE COMPLEX II"/>
    <property type="match status" value="1"/>
</dbReference>
<dbReference type="PROSITE" id="PS50157">
    <property type="entry name" value="ZINC_FINGER_C2H2_2"/>
    <property type="match status" value="1"/>
</dbReference>
<dbReference type="FunFam" id="1.25.40.90:FF:000023">
    <property type="entry name" value="polyadenylation and cleavage factor homolog 4"/>
    <property type="match status" value="1"/>
</dbReference>
<evidence type="ECO:0000313" key="7">
    <source>
        <dbReference type="Proteomes" id="UP001152484"/>
    </source>
</evidence>
<dbReference type="InterPro" id="IPR057242">
    <property type="entry name" value="PCFS4-like"/>
</dbReference>
<feature type="region of interest" description="Disordered" evidence="3">
    <location>
        <begin position="459"/>
        <end position="490"/>
    </location>
</feature>
<accession>A0A9P0ZDT8</accession>
<dbReference type="AlphaFoldDB" id="A0A9P0ZDT8"/>
<keyword evidence="2" id="KW-0479">Metal-binding</keyword>
<sequence>MEMQNSRRPFDRSRVEPGLKKPRLAEDPSTDRASNGGSTIQPRLLASGSVASRFRAGERGGDSESNDSVRGAYPQLQQQLNHQELVSQYKTALAELTINSKPIITNLTIIAGESMAAAKAIAATICANILEVPSDQKLPSLYLLDSIVKNIGRDYIKYFAIRLPEVFCKVYRQVDPSIHSSMRHLFGTWKGVFPPLTLQLIEKELGFTVANGSSSGTTRNESQNSRPGRSIHVNPKYLEARQSLQQPPRAKGTAGGISSSYVSSPEDVDRLERRSSVSSGPGKSWVDPPIKNINHLQKSQFNEPVTEKALNAEKTVNVSYADSTYGSEMSRRPILLAERTSEKYKKQGFDKPWYDSDSSAAGLISGERNGYDLKHGFQNYPTHKSASAEVYPQDSTNRVSPGLNGSWKNSDEEEYAWDDMHSRLPNHAIAKNTVKDHWANDDVERADLQTQLRRFQSKRDAGVSGFHPDASTVSSIGGEGSPLWPREVQTSDTVTASELASRGFLRHSEGYDNSLSGRFPNAVNPISQTRFGLSSSNALPLLEKESRGAASPSAQSPMDQLPPSPPNDQASFNITEQDHADTRTSHISRRSSLDPRQRLYQDNSTTQQTLPNNVHFVGNSQRTNSSSGLSYPSPSMTSSQGRSFAPFPKQPELKAKVAEYLDQGRELPISQIPGVTELSSLHASSSPGLSSVRSAESPLQATTSSLLAAVMSSGILGTTNPPVITDNLPRLNSGDAAGPLSSQSDSHPLLPALNPVSTKSNQPLEGSVSVRTTGSQGGHMERPSLPPGRIPSASSPVSSLLSTLVEKGLITASKEKSPTSKALIQSPTVNITSGPAPAFSLSKGNSSLSKKYDQVLAKPAAKTSDALLQPIARDKKSLIGLMFKPDVIRQPHPTVIDDLLDDLPHQCHVCGLKLKLEEQLDKHLNWHEARSPDVKMLNKASRKWFVNSTEWDVGNTSSLIGCPAKNLECNEMDMVPADESQCLCILCGQLFEDVFCEEKDQWMFKGAVYAISQYLGNQMSRNEPSPAPQGPIVHKNCITETSLHDLGLAEDIKEED</sequence>
<organism evidence="6 7">
    <name type="scientific">Cuscuta europaea</name>
    <name type="common">European dodder</name>
    <dbReference type="NCBI Taxonomy" id="41803"/>
    <lineage>
        <taxon>Eukaryota</taxon>
        <taxon>Viridiplantae</taxon>
        <taxon>Streptophyta</taxon>
        <taxon>Embryophyta</taxon>
        <taxon>Tracheophyta</taxon>
        <taxon>Spermatophyta</taxon>
        <taxon>Magnoliopsida</taxon>
        <taxon>eudicotyledons</taxon>
        <taxon>Gunneridae</taxon>
        <taxon>Pentapetalae</taxon>
        <taxon>asterids</taxon>
        <taxon>lamiids</taxon>
        <taxon>Solanales</taxon>
        <taxon>Convolvulaceae</taxon>
        <taxon>Cuscuteae</taxon>
        <taxon>Cuscuta</taxon>
        <taxon>Cuscuta subgen. Cuscuta</taxon>
    </lineage>
</organism>
<evidence type="ECO:0000256" key="2">
    <source>
        <dbReference type="PROSITE-ProRule" id="PRU00042"/>
    </source>
</evidence>
<dbReference type="GO" id="GO:0003729">
    <property type="term" value="F:mRNA binding"/>
    <property type="evidence" value="ECO:0007669"/>
    <property type="project" value="InterPro"/>
</dbReference>
<feature type="region of interest" description="Disordered" evidence="3">
    <location>
        <begin position="544"/>
        <end position="650"/>
    </location>
</feature>
<feature type="compositionally biased region" description="Polar residues" evidence="3">
    <location>
        <begin position="755"/>
        <end position="774"/>
    </location>
</feature>
<feature type="region of interest" description="Disordered" evidence="3">
    <location>
        <begin position="243"/>
        <end position="290"/>
    </location>
</feature>
<feature type="compositionally biased region" description="Polar residues" evidence="3">
    <location>
        <begin position="600"/>
        <end position="624"/>
    </location>
</feature>
<evidence type="ECO:0000256" key="1">
    <source>
        <dbReference type="ARBA" id="ARBA00022664"/>
    </source>
</evidence>
<name>A0A9P0ZDT8_CUSEU</name>
<dbReference type="SUPFAM" id="SSF48464">
    <property type="entry name" value="ENTH/VHS domain"/>
    <property type="match status" value="1"/>
</dbReference>
<evidence type="ECO:0008006" key="8">
    <source>
        <dbReference type="Google" id="ProtNLM"/>
    </source>
</evidence>
<dbReference type="PROSITE" id="PS00028">
    <property type="entry name" value="ZINC_FINGER_C2H2_1"/>
    <property type="match status" value="1"/>
</dbReference>
<dbReference type="GO" id="GO:0005737">
    <property type="term" value="C:cytoplasm"/>
    <property type="evidence" value="ECO:0007669"/>
    <property type="project" value="TreeGrafter"/>
</dbReference>
<evidence type="ECO:0000313" key="6">
    <source>
        <dbReference type="EMBL" id="CAH9099420.1"/>
    </source>
</evidence>
<dbReference type="CDD" id="cd16982">
    <property type="entry name" value="CID_Pcf11"/>
    <property type="match status" value="1"/>
</dbReference>
<dbReference type="InterPro" id="IPR008942">
    <property type="entry name" value="ENTH_VHS"/>
</dbReference>
<dbReference type="PROSITE" id="PS51391">
    <property type="entry name" value="CID"/>
    <property type="match status" value="1"/>
</dbReference>
<dbReference type="GO" id="GO:0031124">
    <property type="term" value="P:mRNA 3'-end processing"/>
    <property type="evidence" value="ECO:0007669"/>
    <property type="project" value="InterPro"/>
</dbReference>
<feature type="region of interest" description="Disordered" evidence="3">
    <location>
        <begin position="727"/>
        <end position="795"/>
    </location>
</feature>
<dbReference type="GO" id="GO:0000993">
    <property type="term" value="F:RNA polymerase II complex binding"/>
    <property type="evidence" value="ECO:0007669"/>
    <property type="project" value="InterPro"/>
</dbReference>
<evidence type="ECO:0000259" key="4">
    <source>
        <dbReference type="PROSITE" id="PS50157"/>
    </source>
</evidence>
<feature type="domain" description="CID" evidence="5">
    <location>
        <begin position="81"/>
        <end position="209"/>
    </location>
</feature>